<dbReference type="SMART" id="SM00256">
    <property type="entry name" value="FBOX"/>
    <property type="match status" value="1"/>
</dbReference>
<dbReference type="Pfam" id="PF00646">
    <property type="entry name" value="F-box"/>
    <property type="match status" value="1"/>
</dbReference>
<comment type="caution">
    <text evidence="2">The sequence shown here is derived from an EMBL/GenBank/DDBJ whole genome shotgun (WGS) entry which is preliminary data.</text>
</comment>
<proteinExistence type="predicted"/>
<evidence type="ECO:0000259" key="1">
    <source>
        <dbReference type="PROSITE" id="PS50181"/>
    </source>
</evidence>
<feature type="domain" description="F-box" evidence="1">
    <location>
        <begin position="16"/>
        <end position="71"/>
    </location>
</feature>
<dbReference type="EMBL" id="JAKLMC020000005">
    <property type="protein sequence ID" value="KAK5955917.1"/>
    <property type="molecule type" value="Genomic_DNA"/>
</dbReference>
<dbReference type="Proteomes" id="UP001316803">
    <property type="component" value="Unassembled WGS sequence"/>
</dbReference>
<dbReference type="InterPro" id="IPR001810">
    <property type="entry name" value="F-box_dom"/>
</dbReference>
<evidence type="ECO:0000313" key="3">
    <source>
        <dbReference type="Proteomes" id="UP001316803"/>
    </source>
</evidence>
<dbReference type="SUPFAM" id="SSF81383">
    <property type="entry name" value="F-box domain"/>
    <property type="match status" value="1"/>
</dbReference>
<dbReference type="AlphaFoldDB" id="A0AAN8EPW1"/>
<dbReference type="InterPro" id="IPR036047">
    <property type="entry name" value="F-box-like_dom_sf"/>
</dbReference>
<reference evidence="2 3" key="1">
    <citation type="submission" date="2022-12" db="EMBL/GenBank/DDBJ databases">
        <title>Genomic features and morphological characterization of a novel Knufia sp. strain isolated from spacecraft assembly facility.</title>
        <authorList>
            <person name="Teixeira M."/>
            <person name="Chander A.M."/>
            <person name="Stajich J.E."/>
            <person name="Venkateswaran K."/>
        </authorList>
    </citation>
    <scope>NUCLEOTIDE SEQUENCE [LARGE SCALE GENOMIC DNA]</scope>
    <source>
        <strain evidence="2 3">FJI-L2-BK-P2</strain>
    </source>
</reference>
<accession>A0AAN8EPW1</accession>
<organism evidence="2 3">
    <name type="scientific">Knufia fluminis</name>
    <dbReference type="NCBI Taxonomy" id="191047"/>
    <lineage>
        <taxon>Eukaryota</taxon>
        <taxon>Fungi</taxon>
        <taxon>Dikarya</taxon>
        <taxon>Ascomycota</taxon>
        <taxon>Pezizomycotina</taxon>
        <taxon>Eurotiomycetes</taxon>
        <taxon>Chaetothyriomycetidae</taxon>
        <taxon>Chaetothyriales</taxon>
        <taxon>Trichomeriaceae</taxon>
        <taxon>Knufia</taxon>
    </lineage>
</organism>
<protein>
    <recommendedName>
        <fullName evidence="1">F-box domain-containing protein</fullName>
    </recommendedName>
</protein>
<name>A0AAN8EPW1_9EURO</name>
<keyword evidence="3" id="KW-1185">Reference proteome</keyword>
<gene>
    <name evidence="2" type="ORF">OHC33_002490</name>
</gene>
<sequence length="361" mass="40841">MAESTTPGTMDDSSSMSPLVALPTELLLKILANVQYDDNYRRLRLVSHRFNTLIDAELPGNIVKTQYWPIHELSRDCLLNPKYNWTRLRDLHAHLEHHRGWFELLPSVDTGLVMTVMALTDILYAFRAMIQGFTTTERDSKPGVLVLDLARFTRLVFPPAALMLLQYVSDLTSEALKRKYGYNPRAQLMTESDDPEEVDANCLCRFLYAENKLLIGRFPPGFYISNKELMADVHEDELRFAKKLRAQLEAADLLDTDVPIRAGVLLHLAIDQKLKSYLLRQYTNQAGAEDEPSNNAIDHVASSHIDDSQARSGTLAGPQQIRQNLAKACRQLFETNSKPIARSEPCLRTNKKDTKSAATLI</sequence>
<evidence type="ECO:0000313" key="2">
    <source>
        <dbReference type="EMBL" id="KAK5955917.1"/>
    </source>
</evidence>
<dbReference type="PROSITE" id="PS50181">
    <property type="entry name" value="FBOX"/>
    <property type="match status" value="1"/>
</dbReference>